<evidence type="ECO:0000256" key="1">
    <source>
        <dbReference type="SAM" id="SignalP"/>
    </source>
</evidence>
<proteinExistence type="predicted"/>
<keyword evidence="3" id="KW-1185">Reference proteome</keyword>
<gene>
    <name evidence="2" type="ORF">H5410_056738</name>
</gene>
<keyword evidence="1" id="KW-0732">Signal</keyword>
<organism evidence="2 3">
    <name type="scientific">Solanum commersonii</name>
    <name type="common">Commerson's wild potato</name>
    <name type="synonym">Commerson's nightshade</name>
    <dbReference type="NCBI Taxonomy" id="4109"/>
    <lineage>
        <taxon>Eukaryota</taxon>
        <taxon>Viridiplantae</taxon>
        <taxon>Streptophyta</taxon>
        <taxon>Embryophyta</taxon>
        <taxon>Tracheophyta</taxon>
        <taxon>Spermatophyta</taxon>
        <taxon>Magnoliopsida</taxon>
        <taxon>eudicotyledons</taxon>
        <taxon>Gunneridae</taxon>
        <taxon>Pentapetalae</taxon>
        <taxon>asterids</taxon>
        <taxon>lamiids</taxon>
        <taxon>Solanales</taxon>
        <taxon>Solanaceae</taxon>
        <taxon>Solanoideae</taxon>
        <taxon>Solaneae</taxon>
        <taxon>Solanum</taxon>
    </lineage>
</organism>
<dbReference type="Proteomes" id="UP000824120">
    <property type="component" value="Chromosome 11"/>
</dbReference>
<accession>A0A9J5WN52</accession>
<feature type="signal peptide" evidence="1">
    <location>
        <begin position="1"/>
        <end position="17"/>
    </location>
</feature>
<sequence>MIFTLAILASNASSCSSKVYECPYTKDDSILTHNGLPVFSNRHLFQLTQDQKGLYKACNGADCKGLSTLEQKVISKLISDSPTGLSDPQAFISLFFSASLFLLANKTQVQQFKKDVSNSATQDSIMNVHNKTQFTHARINCVPRDSSCDTPLPKILTLAILASNASSGMTKFRNQMQRSLSQRRTQCMLSLIGLLVFSNQHLFQLTQNQKDLYKACNGAECKGMVFIVFENLYCNGSLGAVSRDRRYTRRWALWYCFAKLLGDTLTAPFHHQLDLSLQGSAHLYKRRSLGRSATRQLGSAILKPSFLRSFQPLCSFLPSSVHALPQTLNTLNLRVFIIY</sequence>
<protein>
    <submittedName>
        <fullName evidence="2">Uncharacterized protein</fullName>
    </submittedName>
</protein>
<dbReference type="EMBL" id="JACXVP010000011">
    <property type="protein sequence ID" value="KAG5576604.1"/>
    <property type="molecule type" value="Genomic_DNA"/>
</dbReference>
<name>A0A9J5WN52_SOLCO</name>
<dbReference type="AlphaFoldDB" id="A0A9J5WN52"/>
<comment type="caution">
    <text evidence="2">The sequence shown here is derived from an EMBL/GenBank/DDBJ whole genome shotgun (WGS) entry which is preliminary data.</text>
</comment>
<evidence type="ECO:0000313" key="3">
    <source>
        <dbReference type="Proteomes" id="UP000824120"/>
    </source>
</evidence>
<feature type="chain" id="PRO_5039932084" evidence="1">
    <location>
        <begin position="18"/>
        <end position="339"/>
    </location>
</feature>
<reference evidence="2 3" key="1">
    <citation type="submission" date="2020-09" db="EMBL/GenBank/DDBJ databases">
        <title>De no assembly of potato wild relative species, Solanum commersonii.</title>
        <authorList>
            <person name="Cho K."/>
        </authorList>
    </citation>
    <scope>NUCLEOTIDE SEQUENCE [LARGE SCALE GENOMIC DNA]</scope>
    <source>
        <strain evidence="2">LZ3.2</strain>
        <tissue evidence="2">Leaf</tissue>
    </source>
</reference>
<evidence type="ECO:0000313" key="2">
    <source>
        <dbReference type="EMBL" id="KAG5576604.1"/>
    </source>
</evidence>